<keyword evidence="1" id="KW-0732">Signal</keyword>
<protein>
    <recommendedName>
        <fullName evidence="4">Lipocalin-like domain-containing protein</fullName>
    </recommendedName>
</protein>
<reference evidence="2 3" key="1">
    <citation type="submission" date="2022-01" db="EMBL/GenBank/DDBJ databases">
        <title>Whole genome-based taxonomy of the Shewanellaceae.</title>
        <authorList>
            <person name="Martin-Rodriguez A.J."/>
        </authorList>
    </citation>
    <scope>NUCLEOTIDE SEQUENCE [LARGE SCALE GENOMIC DNA]</scope>
    <source>
        <strain evidence="2 3">DSM 17177</strain>
    </source>
</reference>
<comment type="caution">
    <text evidence="2">The sequence shown here is derived from an EMBL/GenBank/DDBJ whole genome shotgun (WGS) entry which is preliminary data.</text>
</comment>
<proteinExistence type="predicted"/>
<feature type="chain" id="PRO_5047096448" description="Lipocalin-like domain-containing protein" evidence="1">
    <location>
        <begin position="28"/>
        <end position="163"/>
    </location>
</feature>
<sequence>MKKSIVIKSILFFFLLLLTYISPLTHATENNVTGTWYTTNQFSYLVDRTENQPFSAPNTHKKMTFHERYMTVEWELVQRPDGIITGKSKWTTYDTKKQKLMDGTDILLGGINRGHIILSETSETHAQLIFDFQLDDTNKMSGIGYNIIGPKEVAMRFELVRKQ</sequence>
<accession>A0ABT0LJ16</accession>
<evidence type="ECO:0000256" key="1">
    <source>
        <dbReference type="SAM" id="SignalP"/>
    </source>
</evidence>
<evidence type="ECO:0008006" key="4">
    <source>
        <dbReference type="Google" id="ProtNLM"/>
    </source>
</evidence>
<dbReference type="RefSeq" id="WP_248942681.1">
    <property type="nucleotide sequence ID" value="NZ_JAKIKS010000143.1"/>
</dbReference>
<gene>
    <name evidence="2" type="ORF">L2764_23120</name>
</gene>
<dbReference type="EMBL" id="JAKIKS010000143">
    <property type="protein sequence ID" value="MCL1127287.1"/>
    <property type="molecule type" value="Genomic_DNA"/>
</dbReference>
<evidence type="ECO:0000313" key="3">
    <source>
        <dbReference type="Proteomes" id="UP001203423"/>
    </source>
</evidence>
<keyword evidence="3" id="KW-1185">Reference proteome</keyword>
<feature type="signal peptide" evidence="1">
    <location>
        <begin position="1"/>
        <end position="27"/>
    </location>
</feature>
<evidence type="ECO:0000313" key="2">
    <source>
        <dbReference type="EMBL" id="MCL1127287.1"/>
    </source>
</evidence>
<name>A0ABT0LJ16_9GAMM</name>
<organism evidence="2 3">
    <name type="scientific">Shewanella surugensis</name>
    <dbReference type="NCBI Taxonomy" id="212020"/>
    <lineage>
        <taxon>Bacteria</taxon>
        <taxon>Pseudomonadati</taxon>
        <taxon>Pseudomonadota</taxon>
        <taxon>Gammaproteobacteria</taxon>
        <taxon>Alteromonadales</taxon>
        <taxon>Shewanellaceae</taxon>
        <taxon>Shewanella</taxon>
    </lineage>
</organism>
<dbReference type="Proteomes" id="UP001203423">
    <property type="component" value="Unassembled WGS sequence"/>
</dbReference>